<dbReference type="Proteomes" id="UP000486602">
    <property type="component" value="Unassembled WGS sequence"/>
</dbReference>
<protein>
    <submittedName>
        <fullName evidence="3">DUF2807 domain-containing protein</fullName>
    </submittedName>
</protein>
<dbReference type="RefSeq" id="WP_163285231.1">
    <property type="nucleotide sequence ID" value="NZ_JAAGVY010000016.1"/>
</dbReference>
<dbReference type="AlphaFoldDB" id="A0A7K3WQA3"/>
<accession>A0A7K3WQA3</accession>
<feature type="chain" id="PRO_5029752273" evidence="1">
    <location>
        <begin position="20"/>
        <end position="239"/>
    </location>
</feature>
<dbReference type="InterPro" id="IPR021255">
    <property type="entry name" value="DUF2807"/>
</dbReference>
<dbReference type="PANTHER" id="PTHR39200:SF1">
    <property type="entry name" value="AUTO-TRANSPORTER ADHESIN HEAD GIN DOMAIN-CONTAINING PROTEIN-RELATED"/>
    <property type="match status" value="1"/>
</dbReference>
<keyword evidence="1" id="KW-0732">Signal</keyword>
<keyword evidence="4" id="KW-1185">Reference proteome</keyword>
<name>A0A7K3WQA3_9FLAO</name>
<dbReference type="Pfam" id="PF10988">
    <property type="entry name" value="DUF2807"/>
    <property type="match status" value="1"/>
</dbReference>
<dbReference type="PANTHER" id="PTHR39200">
    <property type="entry name" value="HYPOTHETICAL EXPORTED PROTEIN"/>
    <property type="match status" value="1"/>
</dbReference>
<proteinExistence type="predicted"/>
<dbReference type="Gene3D" id="2.160.20.120">
    <property type="match status" value="1"/>
</dbReference>
<dbReference type="EMBL" id="JAAGVY010000016">
    <property type="protein sequence ID" value="NEN23837.1"/>
    <property type="molecule type" value="Genomic_DNA"/>
</dbReference>
<evidence type="ECO:0000259" key="2">
    <source>
        <dbReference type="Pfam" id="PF10988"/>
    </source>
</evidence>
<feature type="signal peptide" evidence="1">
    <location>
        <begin position="1"/>
        <end position="19"/>
    </location>
</feature>
<reference evidence="3 4" key="1">
    <citation type="submission" date="2020-02" db="EMBL/GenBank/DDBJ databases">
        <title>Out from the shadows clarifying the taxonomy of the family Cryomorphaceae and related taxa by utilizing the GTDB taxonomic framework.</title>
        <authorList>
            <person name="Bowman J.P."/>
        </authorList>
    </citation>
    <scope>NUCLEOTIDE SEQUENCE [LARGE SCALE GENOMIC DNA]</scope>
    <source>
        <strain evidence="3 4">QSSC 1-22</strain>
    </source>
</reference>
<dbReference type="PROSITE" id="PS51257">
    <property type="entry name" value="PROKAR_LIPOPROTEIN"/>
    <property type="match status" value="1"/>
</dbReference>
<evidence type="ECO:0000313" key="4">
    <source>
        <dbReference type="Proteomes" id="UP000486602"/>
    </source>
</evidence>
<sequence>MKNLISLISLVTFIIIAAASCSSPEPDSITSRTYDISDFKSLNLEVIGDIVYEQTDSFYLNAAGSSTLIDALNVSNNNGKLSIVLNDKDKFSKSKKELVIKVGSPSLESINLESIGKLHLKNSVQGNKLEITNKGIGEIKIDDCHVNTFMLTSKSVGSIEVKGSANDININMEGVGKIDCSEFKAKNAEVVSKGTGSVSVFAQERIDITLEGVGSVKYYGNPADVKTDISGIGKVERMD</sequence>
<feature type="domain" description="Putative auto-transporter adhesin head GIN" evidence="2">
    <location>
        <begin position="38"/>
        <end position="222"/>
    </location>
</feature>
<evidence type="ECO:0000313" key="3">
    <source>
        <dbReference type="EMBL" id="NEN23837.1"/>
    </source>
</evidence>
<evidence type="ECO:0000256" key="1">
    <source>
        <dbReference type="SAM" id="SignalP"/>
    </source>
</evidence>
<comment type="caution">
    <text evidence="3">The sequence shown here is derived from an EMBL/GenBank/DDBJ whole genome shotgun (WGS) entry which is preliminary data.</text>
</comment>
<gene>
    <name evidence="3" type="ORF">G3O08_10020</name>
</gene>
<organism evidence="3 4">
    <name type="scientific">Cryomorpha ignava</name>
    <dbReference type="NCBI Taxonomy" id="101383"/>
    <lineage>
        <taxon>Bacteria</taxon>
        <taxon>Pseudomonadati</taxon>
        <taxon>Bacteroidota</taxon>
        <taxon>Flavobacteriia</taxon>
        <taxon>Flavobacteriales</taxon>
        <taxon>Cryomorphaceae</taxon>
        <taxon>Cryomorpha</taxon>
    </lineage>
</organism>